<accession>A0A1G8E7X9</accession>
<dbReference type="SUPFAM" id="SSF82185">
    <property type="entry name" value="Histone H3 K4-specific methyltransferase SET7/9 N-terminal domain"/>
    <property type="match status" value="1"/>
</dbReference>
<proteinExistence type="predicted"/>
<evidence type="ECO:0000313" key="2">
    <source>
        <dbReference type="Proteomes" id="UP000199045"/>
    </source>
</evidence>
<name>A0A1G8E7X9_CHIFI</name>
<evidence type="ECO:0000313" key="1">
    <source>
        <dbReference type="EMBL" id="SDH66052.1"/>
    </source>
</evidence>
<dbReference type="STRING" id="104663.SAMN04488121_11727"/>
<gene>
    <name evidence="1" type="ORF">SAMN04488121_11727</name>
</gene>
<dbReference type="OrthoDB" id="6334863at2"/>
<dbReference type="InterPro" id="IPR011652">
    <property type="entry name" value="MORN_2"/>
</dbReference>
<organism evidence="1 2">
    <name type="scientific">Chitinophaga filiformis</name>
    <name type="common">Myxococcus filiformis</name>
    <name type="synonym">Flexibacter filiformis</name>
    <dbReference type="NCBI Taxonomy" id="104663"/>
    <lineage>
        <taxon>Bacteria</taxon>
        <taxon>Pseudomonadati</taxon>
        <taxon>Bacteroidota</taxon>
        <taxon>Chitinophagia</taxon>
        <taxon>Chitinophagales</taxon>
        <taxon>Chitinophagaceae</taxon>
        <taxon>Chitinophaga</taxon>
    </lineage>
</organism>
<dbReference type="Proteomes" id="UP000199045">
    <property type="component" value="Unassembled WGS sequence"/>
</dbReference>
<dbReference type="Gene3D" id="3.90.930.1">
    <property type="match status" value="1"/>
</dbReference>
<dbReference type="AlphaFoldDB" id="A0A1G8E7X9"/>
<protein>
    <submittedName>
        <fullName evidence="1">Antitoxin component YwqK of the YwqJK toxin-antitoxin module</fullName>
    </submittedName>
</protein>
<dbReference type="EMBL" id="FNBN01000017">
    <property type="protein sequence ID" value="SDH66052.1"/>
    <property type="molecule type" value="Genomic_DNA"/>
</dbReference>
<reference evidence="1 2" key="1">
    <citation type="submission" date="2016-10" db="EMBL/GenBank/DDBJ databases">
        <authorList>
            <person name="de Groot N.N."/>
        </authorList>
    </citation>
    <scope>NUCLEOTIDE SEQUENCE [LARGE SCALE GENOMIC DNA]</scope>
    <source>
        <strain evidence="1 2">DSM 527</strain>
    </source>
</reference>
<dbReference type="RefSeq" id="WP_089839037.1">
    <property type="nucleotide sequence ID" value="NZ_FNBN01000017.1"/>
</dbReference>
<dbReference type="Pfam" id="PF07661">
    <property type="entry name" value="MORN_2"/>
    <property type="match status" value="4"/>
</dbReference>
<sequence length="458" mass="53965">MKFQINNGLGIFSIHASEIGSYFRCRKPLTAVWYDCRGSVGKYLCLLPYDQEYRNEIKDRLVGQLNEDFTDRISALKELLDPLLILFACGEYTLSYYNGENSKYFQYTSSRDNYENIHYYDWALAFSPVVDIRDKELRIKNHQQYITEIDKAKYYQPDLLDYTTGGFYDGSDKIFVATQPESEINQERVKYFENEISNGARPFAIIFNCYFHQITDGSDNSLDSASYVIDGHHKLLAYNNLKIRPAIVELTYYPAGREDIAFNVEELIEVLYPWQVEHILKNWYEKDKYILEYLQNPESTVHRFIKNGHVKTFHENGQLAHEAFYINDKIEGEAKWWYDNGQLQWIEHHKNGLRYGEWKYWYRSGSIQSEFSFDENGVGDGLAISYFESGKIMQEVRTKNGIPVDGYANLRWYEDGTKESELEYLNGRMIKMKNYNKSGILISFQEYDPHTDKFVQKV</sequence>